<accession>A0AAJ1U8B3</accession>
<sequence>MKRMSFATLVFAVTSVLVAGPLAAQDAGEGRVLYERHCAACHGIDAKGNGPMAPVLVVQPVDLTTLAQKNDGAFPLLRVVKRIDGRDPLVSHGSPMPVYGDFFEGDDTALKLSTGQPIMTSRAIADLVAYFTSIQAQ</sequence>
<organism evidence="7 8">
    <name type="scientific">Rhodalgimonas zhirmunskyi</name>
    <dbReference type="NCBI Taxonomy" id="2964767"/>
    <lineage>
        <taxon>Bacteria</taxon>
        <taxon>Pseudomonadati</taxon>
        <taxon>Pseudomonadota</taxon>
        <taxon>Alphaproteobacteria</taxon>
        <taxon>Rhodobacterales</taxon>
        <taxon>Roseobacteraceae</taxon>
        <taxon>Rhodalgimonas</taxon>
    </lineage>
</organism>
<feature type="signal peptide" evidence="5">
    <location>
        <begin position="1"/>
        <end position="19"/>
    </location>
</feature>
<keyword evidence="8" id="KW-1185">Reference proteome</keyword>
<evidence type="ECO:0000256" key="4">
    <source>
        <dbReference type="PROSITE-ProRule" id="PRU00433"/>
    </source>
</evidence>
<keyword evidence="3 4" id="KW-0408">Iron</keyword>
<reference evidence="7" key="2">
    <citation type="submission" date="2023-04" db="EMBL/GenBank/DDBJ databases">
        <title>'Rhodoalgimonas zhirmunskyi' gen. nov., isolated from a red alga.</title>
        <authorList>
            <person name="Nedashkovskaya O.I."/>
            <person name="Otstavnykh N.Y."/>
            <person name="Bystritskaya E.P."/>
            <person name="Balabanova L.A."/>
            <person name="Isaeva M.P."/>
        </authorList>
    </citation>
    <scope>NUCLEOTIDE SEQUENCE</scope>
    <source>
        <strain evidence="7">10Alg 79</strain>
    </source>
</reference>
<evidence type="ECO:0000256" key="1">
    <source>
        <dbReference type="ARBA" id="ARBA00022617"/>
    </source>
</evidence>
<protein>
    <submittedName>
        <fullName evidence="7">C-type cytochrome</fullName>
    </submittedName>
</protein>
<comment type="caution">
    <text evidence="7">The sequence shown here is derived from an EMBL/GenBank/DDBJ whole genome shotgun (WGS) entry which is preliminary data.</text>
</comment>
<dbReference type="GO" id="GO:0046872">
    <property type="term" value="F:metal ion binding"/>
    <property type="evidence" value="ECO:0007669"/>
    <property type="project" value="UniProtKB-KW"/>
</dbReference>
<keyword evidence="2 4" id="KW-0479">Metal-binding</keyword>
<dbReference type="GO" id="GO:0020037">
    <property type="term" value="F:heme binding"/>
    <property type="evidence" value="ECO:0007669"/>
    <property type="project" value="InterPro"/>
</dbReference>
<evidence type="ECO:0000256" key="2">
    <source>
        <dbReference type="ARBA" id="ARBA00022723"/>
    </source>
</evidence>
<feature type="domain" description="Cytochrome c" evidence="6">
    <location>
        <begin position="25"/>
        <end position="135"/>
    </location>
</feature>
<name>A0AAJ1U8B3_9RHOB</name>
<reference evidence="7" key="1">
    <citation type="submission" date="2022-07" db="EMBL/GenBank/DDBJ databases">
        <authorList>
            <person name="Otstavnykh N."/>
            <person name="Isaeva M."/>
            <person name="Bystritskaya E."/>
        </authorList>
    </citation>
    <scope>NUCLEOTIDE SEQUENCE</scope>
    <source>
        <strain evidence="7">10Alg 79</strain>
    </source>
</reference>
<keyword evidence="1 4" id="KW-0349">Heme</keyword>
<feature type="chain" id="PRO_5042585055" evidence="5">
    <location>
        <begin position="20"/>
        <end position="137"/>
    </location>
</feature>
<dbReference type="SUPFAM" id="SSF46626">
    <property type="entry name" value="Cytochrome c"/>
    <property type="match status" value="1"/>
</dbReference>
<keyword evidence="5" id="KW-0732">Signal</keyword>
<dbReference type="InterPro" id="IPR009056">
    <property type="entry name" value="Cyt_c-like_dom"/>
</dbReference>
<dbReference type="InterPro" id="IPR036909">
    <property type="entry name" value="Cyt_c-like_dom_sf"/>
</dbReference>
<dbReference type="Pfam" id="PF00034">
    <property type="entry name" value="Cytochrom_C"/>
    <property type="match status" value="1"/>
</dbReference>
<proteinExistence type="predicted"/>
<evidence type="ECO:0000313" key="8">
    <source>
        <dbReference type="Proteomes" id="UP001227162"/>
    </source>
</evidence>
<dbReference type="Proteomes" id="UP001227162">
    <property type="component" value="Unassembled WGS sequence"/>
</dbReference>
<dbReference type="Gene3D" id="1.10.760.10">
    <property type="entry name" value="Cytochrome c-like domain"/>
    <property type="match status" value="1"/>
</dbReference>
<evidence type="ECO:0000256" key="5">
    <source>
        <dbReference type="SAM" id="SignalP"/>
    </source>
</evidence>
<dbReference type="EMBL" id="JANFFA010000004">
    <property type="protein sequence ID" value="MDQ2095470.1"/>
    <property type="molecule type" value="Genomic_DNA"/>
</dbReference>
<evidence type="ECO:0000259" key="6">
    <source>
        <dbReference type="PROSITE" id="PS51007"/>
    </source>
</evidence>
<dbReference type="RefSeq" id="WP_371832395.1">
    <property type="nucleotide sequence ID" value="NZ_JANFFA010000004.1"/>
</dbReference>
<evidence type="ECO:0000256" key="3">
    <source>
        <dbReference type="ARBA" id="ARBA00023004"/>
    </source>
</evidence>
<dbReference type="AlphaFoldDB" id="A0AAJ1U8B3"/>
<evidence type="ECO:0000313" key="7">
    <source>
        <dbReference type="EMBL" id="MDQ2095470.1"/>
    </source>
</evidence>
<dbReference type="PROSITE" id="PS51007">
    <property type="entry name" value="CYTC"/>
    <property type="match status" value="1"/>
</dbReference>
<dbReference type="GO" id="GO:0009055">
    <property type="term" value="F:electron transfer activity"/>
    <property type="evidence" value="ECO:0007669"/>
    <property type="project" value="InterPro"/>
</dbReference>
<gene>
    <name evidence="7" type="ORF">NOI20_15225</name>
</gene>